<evidence type="ECO:0000259" key="1">
    <source>
        <dbReference type="Pfam" id="PF12697"/>
    </source>
</evidence>
<accession>A0A1I4UZK7</accession>
<dbReference type="InterPro" id="IPR029058">
    <property type="entry name" value="AB_hydrolase_fold"/>
</dbReference>
<keyword evidence="3" id="KW-1185">Reference proteome</keyword>
<dbReference type="OrthoDB" id="9785847at2"/>
<dbReference type="RefSeq" id="WP_092001493.1">
    <property type="nucleotide sequence ID" value="NZ_FOUR01000003.1"/>
</dbReference>
<gene>
    <name evidence="2" type="ORF">SAMN04487961_1656</name>
</gene>
<dbReference type="Proteomes" id="UP000199339">
    <property type="component" value="Unassembled WGS sequence"/>
</dbReference>
<dbReference type="AlphaFoldDB" id="A0A1I4UZK7"/>
<organism evidence="2 3">
    <name type="scientific">Marinobacter pelagius</name>
    <dbReference type="NCBI Taxonomy" id="379482"/>
    <lineage>
        <taxon>Bacteria</taxon>
        <taxon>Pseudomonadati</taxon>
        <taxon>Pseudomonadota</taxon>
        <taxon>Gammaproteobacteria</taxon>
        <taxon>Pseudomonadales</taxon>
        <taxon>Marinobacteraceae</taxon>
        <taxon>Marinobacter</taxon>
    </lineage>
</organism>
<evidence type="ECO:0000313" key="3">
    <source>
        <dbReference type="Proteomes" id="UP000199339"/>
    </source>
</evidence>
<protein>
    <submittedName>
        <fullName evidence="2">Pimeloyl-ACP methyl ester carboxylesterase</fullName>
    </submittedName>
</protein>
<sequence length="300" mass="33232">MTIHSRISTRNATRVTRRVMSPANSKIALLGKGMNWLHRVSPALAGNAVEHLFFTPNRLPAPNRYESLYEEAEGYTQLRVGHQTIPVYSWGFGPMVLMIHGWSGAGIQFGGFVGPLVKAGYRVVTFDAPGHGRAQGLRTDLFEMSEAVHRVAQSFGPLKAVVAHSIGSLALARAMADGVQAEHIFLLAPPRGLDSVVEGFGRTLGLSPELIALQRGRMEQRFGESVWEQFSFDALAPELPGRALIFVDRDDQQIPVGQSEIVFGKWPNAQIFRTRGLGHYRLLWHPQVIERVYDRLSGVE</sequence>
<name>A0A1I4UZK7_9GAMM</name>
<feature type="domain" description="AB hydrolase-1" evidence="1">
    <location>
        <begin position="96"/>
        <end position="230"/>
    </location>
</feature>
<dbReference type="Pfam" id="PF12697">
    <property type="entry name" value="Abhydrolase_6"/>
    <property type="match status" value="1"/>
</dbReference>
<dbReference type="SUPFAM" id="SSF53474">
    <property type="entry name" value="alpha/beta-Hydrolases"/>
    <property type="match status" value="1"/>
</dbReference>
<dbReference type="Gene3D" id="3.40.50.1820">
    <property type="entry name" value="alpha/beta hydrolase"/>
    <property type="match status" value="1"/>
</dbReference>
<dbReference type="InterPro" id="IPR000073">
    <property type="entry name" value="AB_hydrolase_1"/>
</dbReference>
<proteinExistence type="predicted"/>
<evidence type="ECO:0000313" key="2">
    <source>
        <dbReference type="EMBL" id="SFM94439.1"/>
    </source>
</evidence>
<dbReference type="EMBL" id="FOUR01000003">
    <property type="protein sequence ID" value="SFM94439.1"/>
    <property type="molecule type" value="Genomic_DNA"/>
</dbReference>
<reference evidence="3" key="1">
    <citation type="submission" date="2016-10" db="EMBL/GenBank/DDBJ databases">
        <authorList>
            <person name="Varghese N."/>
            <person name="Submissions S."/>
        </authorList>
    </citation>
    <scope>NUCLEOTIDE SEQUENCE [LARGE SCALE GENOMIC DNA]</scope>
    <source>
        <strain evidence="3">CGMCC 1.6775</strain>
    </source>
</reference>